<dbReference type="GO" id="GO:0003677">
    <property type="term" value="F:DNA binding"/>
    <property type="evidence" value="ECO:0007669"/>
    <property type="project" value="InterPro"/>
</dbReference>
<evidence type="ECO:0000313" key="4">
    <source>
        <dbReference type="Proteomes" id="UP000191112"/>
    </source>
</evidence>
<gene>
    <name evidence="3" type="ORF">SAMN05660477_02312</name>
</gene>
<dbReference type="GO" id="GO:0006355">
    <property type="term" value="P:regulation of DNA-templated transcription"/>
    <property type="evidence" value="ECO:0007669"/>
    <property type="project" value="InterPro"/>
</dbReference>
<dbReference type="InterPro" id="IPR000792">
    <property type="entry name" value="Tscrpt_reg_LuxR_C"/>
</dbReference>
<name>A0A1T5FV72_9FLAO</name>
<dbReference type="Pfam" id="PF00196">
    <property type="entry name" value="GerE"/>
    <property type="match status" value="1"/>
</dbReference>
<dbReference type="OrthoDB" id="1523128at2"/>
<feature type="domain" description="HTH luxR-type" evidence="2">
    <location>
        <begin position="469"/>
        <end position="527"/>
    </location>
</feature>
<protein>
    <submittedName>
        <fullName evidence="3">Regulatory protein, luxR family</fullName>
    </submittedName>
</protein>
<keyword evidence="1" id="KW-0472">Membrane</keyword>
<reference evidence="3 4" key="1">
    <citation type="submission" date="2017-02" db="EMBL/GenBank/DDBJ databases">
        <authorList>
            <person name="Peterson S.W."/>
        </authorList>
    </citation>
    <scope>NUCLEOTIDE SEQUENCE [LARGE SCALE GENOMIC DNA]</scope>
    <source>
        <strain evidence="3 4">DSM 22323</strain>
    </source>
</reference>
<keyword evidence="4" id="KW-1185">Reference proteome</keyword>
<evidence type="ECO:0000313" key="3">
    <source>
        <dbReference type="EMBL" id="SKB99964.1"/>
    </source>
</evidence>
<dbReference type="SMART" id="SM00028">
    <property type="entry name" value="TPR"/>
    <property type="match status" value="3"/>
</dbReference>
<dbReference type="Gene3D" id="1.25.40.10">
    <property type="entry name" value="Tetratricopeptide repeat domain"/>
    <property type="match status" value="1"/>
</dbReference>
<dbReference type="SMART" id="SM00421">
    <property type="entry name" value="HTH_LUXR"/>
    <property type="match status" value="1"/>
</dbReference>
<dbReference type="STRING" id="619805.SAMN05660477_02312"/>
<dbReference type="InterPro" id="IPR019734">
    <property type="entry name" value="TPR_rpt"/>
</dbReference>
<keyword evidence="1" id="KW-1133">Transmembrane helix</keyword>
<dbReference type="InterPro" id="IPR011990">
    <property type="entry name" value="TPR-like_helical_dom_sf"/>
</dbReference>
<dbReference type="AlphaFoldDB" id="A0A1T5FV72"/>
<proteinExistence type="predicted"/>
<dbReference type="RefSeq" id="WP_079667518.1">
    <property type="nucleotide sequence ID" value="NZ_FUYZ01000008.1"/>
</dbReference>
<evidence type="ECO:0000256" key="1">
    <source>
        <dbReference type="SAM" id="Phobius"/>
    </source>
</evidence>
<dbReference type="InterPro" id="IPR036388">
    <property type="entry name" value="WH-like_DNA-bd_sf"/>
</dbReference>
<evidence type="ECO:0000259" key="2">
    <source>
        <dbReference type="SMART" id="SM00421"/>
    </source>
</evidence>
<dbReference type="Gene3D" id="1.10.10.10">
    <property type="entry name" value="Winged helix-like DNA-binding domain superfamily/Winged helix DNA-binding domain"/>
    <property type="match status" value="1"/>
</dbReference>
<dbReference type="SUPFAM" id="SSF46894">
    <property type="entry name" value="C-terminal effector domain of the bipartite response regulators"/>
    <property type="match status" value="1"/>
</dbReference>
<dbReference type="EMBL" id="FUYZ01000008">
    <property type="protein sequence ID" value="SKB99964.1"/>
    <property type="molecule type" value="Genomic_DNA"/>
</dbReference>
<keyword evidence="1" id="KW-0812">Transmembrane</keyword>
<dbReference type="SUPFAM" id="SSF48452">
    <property type="entry name" value="TPR-like"/>
    <property type="match status" value="2"/>
</dbReference>
<accession>A0A1T5FV72</accession>
<organism evidence="3 4">
    <name type="scientific">Soonwooa buanensis</name>
    <dbReference type="NCBI Taxonomy" id="619805"/>
    <lineage>
        <taxon>Bacteria</taxon>
        <taxon>Pseudomonadati</taxon>
        <taxon>Bacteroidota</taxon>
        <taxon>Flavobacteriia</taxon>
        <taxon>Flavobacteriales</taxon>
        <taxon>Weeksellaceae</taxon>
        <taxon>Chryseobacterium group</taxon>
        <taxon>Soonwooa</taxon>
    </lineage>
</organism>
<dbReference type="InterPro" id="IPR016032">
    <property type="entry name" value="Sig_transdc_resp-reg_C-effctor"/>
</dbReference>
<dbReference type="Proteomes" id="UP000191112">
    <property type="component" value="Unassembled WGS sequence"/>
</dbReference>
<sequence>MEACPYSKIKRLGFCIILFFLLANFSIAQNRKNEINTLITKAQQYKFKDWTKAENFLNEAQKQAKAPEELGDFYIEASKIYSETNRFDIALDYSRKAYNIFYKTSPQKIAEINDMFAFVYTQLNDTPKAIQYYKKLLAEHIKNANTYEEIKTYNNLGNAFFVIKKLDSSNYYFSKALTRLDTYNKPELKVYVLANLGKVASFHGENTKALDYLERAETILNTNKIENPKAFSLVYFYLTNYYNSVSLHDKALSYVKKMEQYTNKSNPNFVYRDLLWATYNTYFNQKDYKNAAYSFKTYDSIREQLNIEEKAVSVERTKLKHDYESQKKIDELLQDKKQSYYIASAIFLLLCIIISVLAVINYRNKVSKLELEKLLQVAKTNQLEIENHMKEKQLVYKSIEQSKIEEIFKSIMEQIDHLKLKVQNQKTVDEISHIILEIKTNMKTNSWEEFEHHFVNIHESFYKNLEAKHPDLTTYDRRLAAIILLKLSTKEISNLLNVTPKTIENSRTRLRKKLNLTNTQADIYQYLNSFTNY</sequence>
<feature type="transmembrane region" description="Helical" evidence="1">
    <location>
        <begin position="340"/>
        <end position="360"/>
    </location>
</feature>